<comment type="caution">
    <text evidence="2">The sequence shown here is derived from an EMBL/GenBank/DDBJ whole genome shotgun (WGS) entry which is preliminary data.</text>
</comment>
<evidence type="ECO:0000313" key="3">
    <source>
        <dbReference type="Proteomes" id="UP001569151"/>
    </source>
</evidence>
<dbReference type="Pfam" id="PF01052">
    <property type="entry name" value="FliMN_C"/>
    <property type="match status" value="1"/>
</dbReference>
<reference evidence="2 3" key="1">
    <citation type="submission" date="2024-06" db="EMBL/GenBank/DDBJ databases">
        <authorList>
            <person name="Steensen K."/>
            <person name="Seneca J."/>
            <person name="Bartlau N."/>
            <person name="Yu A.X."/>
            <person name="Polz M.F."/>
        </authorList>
    </citation>
    <scope>NUCLEOTIDE SEQUENCE [LARGE SCALE GENOMIC DNA]</scope>
    <source>
        <strain evidence="2 3">1F146</strain>
    </source>
</reference>
<keyword evidence="2" id="KW-0282">Flagellum</keyword>
<evidence type="ECO:0000259" key="1">
    <source>
        <dbReference type="Pfam" id="PF01052"/>
    </source>
</evidence>
<accession>A0ABV4MEL1</accession>
<keyword evidence="2" id="KW-0966">Cell projection</keyword>
<gene>
    <name evidence="2" type="ORF">ACED39_04160</name>
</gene>
<protein>
    <submittedName>
        <fullName evidence="2">FliM/FliN family flagellar motor switch protein</fullName>
    </submittedName>
</protein>
<keyword evidence="3" id="KW-1185">Reference proteome</keyword>
<evidence type="ECO:0000313" key="2">
    <source>
        <dbReference type="EMBL" id="MEZ8207964.1"/>
    </source>
</evidence>
<dbReference type="InterPro" id="IPR036429">
    <property type="entry name" value="SpoA-like_sf"/>
</dbReference>
<dbReference type="Proteomes" id="UP001569151">
    <property type="component" value="Unassembled WGS sequence"/>
</dbReference>
<keyword evidence="2" id="KW-0969">Cilium</keyword>
<organism evidence="2 3">
    <name type="scientific">Vibrio bivalvicida</name>
    <dbReference type="NCBI Taxonomy" id="1276888"/>
    <lineage>
        <taxon>Bacteria</taxon>
        <taxon>Pseudomonadati</taxon>
        <taxon>Pseudomonadota</taxon>
        <taxon>Gammaproteobacteria</taxon>
        <taxon>Vibrionales</taxon>
        <taxon>Vibrionaceae</taxon>
        <taxon>Vibrio</taxon>
        <taxon>Vibrio oreintalis group</taxon>
    </lineage>
</organism>
<feature type="domain" description="Flagellar motor switch protein FliN-like C-terminal" evidence="1">
    <location>
        <begin position="201"/>
        <end position="264"/>
    </location>
</feature>
<dbReference type="Gene3D" id="2.30.330.10">
    <property type="entry name" value="SpoA-like"/>
    <property type="match status" value="1"/>
</dbReference>
<dbReference type="RefSeq" id="WP_371717715.1">
    <property type="nucleotide sequence ID" value="NZ_JBGOOF010000003.1"/>
</dbReference>
<name>A0ABV4MEL1_9VIBR</name>
<dbReference type="InterPro" id="IPR001543">
    <property type="entry name" value="FliN-like_C"/>
</dbReference>
<dbReference type="SUPFAM" id="SSF101801">
    <property type="entry name" value="Surface presentation of antigens (SPOA)"/>
    <property type="match status" value="1"/>
</dbReference>
<sequence>MEPRTKMFIPDYQALNIESLGKPIHVIRERLESLMSSSCNNLTCELQSWLRSSLVHACIKQVSLHTMTANEMDKATTSTFQHDGGGKVYINGDKATLIKLADSFYDAKMKRTSEVLSNSDLRLQERLGRQMTSWLAPQQMWSSCEFEPAQGNGLWAKIEISLPEHQGMVHLKLDEKLVTTLTEQLNLQPNDAMSEPFCRSLTSTPVKLNVLLSKKELPLSEIISLQPNDVLPIELLSTVPVSIGDEHLFNGRVAEKDGQLVLIINHDKESL</sequence>
<proteinExistence type="predicted"/>
<dbReference type="EMBL" id="JBGOOS010000003">
    <property type="protein sequence ID" value="MEZ8207964.1"/>
    <property type="molecule type" value="Genomic_DNA"/>
</dbReference>